<reference evidence="2 3" key="1">
    <citation type="journal article" date="2018" name="Nat. Biotechnol.">
        <title>A standardized bacterial taxonomy based on genome phylogeny substantially revises the tree of life.</title>
        <authorList>
            <person name="Parks D.H."/>
            <person name="Chuvochina M."/>
            <person name="Waite D.W."/>
            <person name="Rinke C."/>
            <person name="Skarshewski A."/>
            <person name="Chaumeil P.A."/>
            <person name="Hugenholtz P."/>
        </authorList>
    </citation>
    <scope>NUCLEOTIDE SEQUENCE [LARGE SCALE GENOMIC DNA]</scope>
    <source>
        <strain evidence="2">UBA9375</strain>
    </source>
</reference>
<evidence type="ECO:0000313" key="2">
    <source>
        <dbReference type="EMBL" id="HCO23935.1"/>
    </source>
</evidence>
<dbReference type="Proteomes" id="UP000263642">
    <property type="component" value="Unassembled WGS sequence"/>
</dbReference>
<sequence>MVVFLSLISTARELSTAEPSFVDLSKLSADAVINTDSNTYDSHPSAITLSDGTTCVTWTAFKESRDQILLRFIAANGTPGPLQTVSQEGSVHGHPTVVSLNE</sequence>
<organism evidence="2 3">
    <name type="scientific">Gimesia maris</name>
    <dbReference type="NCBI Taxonomy" id="122"/>
    <lineage>
        <taxon>Bacteria</taxon>
        <taxon>Pseudomonadati</taxon>
        <taxon>Planctomycetota</taxon>
        <taxon>Planctomycetia</taxon>
        <taxon>Planctomycetales</taxon>
        <taxon>Planctomycetaceae</taxon>
        <taxon>Gimesia</taxon>
    </lineage>
</organism>
<feature type="region of interest" description="Disordered" evidence="1">
    <location>
        <begin position="81"/>
        <end position="102"/>
    </location>
</feature>
<dbReference type="EMBL" id="DQAY01000076">
    <property type="protein sequence ID" value="HCO23935.1"/>
    <property type="molecule type" value="Genomic_DNA"/>
</dbReference>
<comment type="caution">
    <text evidence="2">The sequence shown here is derived from an EMBL/GenBank/DDBJ whole genome shotgun (WGS) entry which is preliminary data.</text>
</comment>
<gene>
    <name evidence="2" type="ORF">DIT97_13125</name>
</gene>
<protein>
    <submittedName>
        <fullName evidence="2">Uncharacterized protein</fullName>
    </submittedName>
</protein>
<feature type="non-terminal residue" evidence="2">
    <location>
        <position position="102"/>
    </location>
</feature>
<accession>A0A3D3R552</accession>
<name>A0A3D3R552_9PLAN</name>
<proteinExistence type="predicted"/>
<evidence type="ECO:0000256" key="1">
    <source>
        <dbReference type="SAM" id="MobiDB-lite"/>
    </source>
</evidence>
<dbReference type="AlphaFoldDB" id="A0A3D3R552"/>
<evidence type="ECO:0000313" key="3">
    <source>
        <dbReference type="Proteomes" id="UP000263642"/>
    </source>
</evidence>